<dbReference type="EMBL" id="ATMH01006086">
    <property type="protein sequence ID" value="EPY26773.1"/>
    <property type="molecule type" value="Genomic_DNA"/>
</dbReference>
<proteinExistence type="predicted"/>
<sequence>MSSDYSYSYSYSEEVDVDEYGPMWDQIARMPFDHLQETDNFTYINKVISLIAKYNFSVGDYHMSDKQFTIHLAKLLKLISSKCASRISELEKECSKTGKDKEEEMRVLKKKLDAQNEEILRLREDLESQVSRRETLKAQGAPTLFADSNQEIKNLKEENNKLTMELNRMRRTVDELRQQQQTRLEDCARVNLDTEKTQLEYKHLVARHKRLLEKSAKTEELLEEMRKSDRQKRHREDTDLDKLRQKVQSLQEENLKLVESRDRAEELCERRESETLRDMQELKRLSQELISEEKEKLKAVSDALNKEIEDRYAQIAELEEELREKSDENDSLREQMQKLSSIPKRHFDDDKSGSSSSSATPRDTEELDAPLAISGKGAAELKRLERENDDLAAEVEQLEMRNDAFEEENMRLNRLLRDLEGGDEGLLRLRHQIEDSTRPVEILQSENSQLRERLNGMQDSLTFTAALQELCKRVGVTEEEINSLRPQNAVAFSEMDTLREELSILKEEVEWLERERRYWMNKVRLQPLMDTKLRFELGLSSEQLRQLDELVDQMKEGRIVVEDTDTDYKEKYFQELQKRRKDAEQFSEYVKSRIDDAIERTFGEATAGDAAAALSALKEHIDLIAGGRLGTVFGGVAAPGEVKSMTHRLDQSALTIKDNSEVIMDLREKLSAAIAERDAVCKERDQYRGAIFQAAGVDDEDDNAKRLDSDTNPAEDGAGSGGGGGIHLSNAKWMTVSKTLRDQLDAKDNLIASLGEKMKDLQERIQGLQQNVSTHSESVETLTRENETLKNQVSAVSEMNEELAGENNQLKKVNKEVTESIERLNQGSSRDVLQKIVLLRRREATLMQRLRRALVSQEEAAKAEQTMRRTMQLTFQSMQEAFEGTSTGFVLPPSSATHNTEEEMLSFLQSSANGVLMGRLCREDSRHLLHLQQVYHHMDQFEEITALRVTAKQRQKEKEELARQLDEQRVEIETLKVAAHTGSSGGGESSAAKWESEATSWRQKYTLCQKRFEDKVAEVDLLEKELDASRGELVDMKNYVSTLLQEEEAAQPHNVPKTAAPLQTAEGAGTAATATTAKEDAGVPRRTTPDGVAHASRMEREVARLKSINLGLLHHSMDLQATVKSLEVDLEGKRQEILLIKDSGNANLVSDFVSAAIREHTALRRQSELALIQTKRAKMQLAATEANYHIVSNEATAYKLSAYRLYRKYVDQMVSVVDYLRYMQRSSKGALTPHRAEVMDRRYRQLLTELQSAQSHNTSLAMQFSDQKNAITTLEQQIALSKIGGNTERDDMVEKRLREARASVRESARLLVEGKEECKYAEAKSHRLEAFIKQLEEEMTRLEWCSWSLSPLDDAALNNLLALKETVFSKAEAPPVAIQAVYDMPTFRGVGGNDDADVAVREYKAVALKQAEYARECTNLRKALTDAEVENKKSAATIAELRDELVRLDERVTFYQSQLDTERTKAEARETRLVKAHETQADVARRATEHNSSCLRDMLQKKELTIQQLQEQLRVERQKYAEHQLEECRGWNTDGLWERGRDAYTGQVLP</sequence>
<feature type="coiled-coil region" evidence="4">
    <location>
        <begin position="381"/>
        <end position="460"/>
    </location>
</feature>
<keyword evidence="3 4" id="KW-0175">Coiled coil</keyword>
<evidence type="ECO:0000313" key="6">
    <source>
        <dbReference type="EMBL" id="EPY26773.1"/>
    </source>
</evidence>
<gene>
    <name evidence="6" type="ORF">STCU_06086</name>
</gene>
<reference evidence="6 7" key="1">
    <citation type="journal article" date="2013" name="PLoS ONE">
        <title>Predicting the Proteins of Angomonas deanei, Strigomonas culicis and Their Respective Endosymbionts Reveals New Aspects of the Trypanosomatidae Family.</title>
        <authorList>
            <person name="Motta M.C."/>
            <person name="Martins A.C."/>
            <person name="de Souza S.S."/>
            <person name="Catta-Preta C.M."/>
            <person name="Silva R."/>
            <person name="Klein C.C."/>
            <person name="de Almeida L.G."/>
            <person name="de Lima Cunha O."/>
            <person name="Ciapina L.P."/>
            <person name="Brocchi M."/>
            <person name="Colabardini A.C."/>
            <person name="de Araujo Lima B."/>
            <person name="Machado C.R."/>
            <person name="de Almeida Soares C.M."/>
            <person name="Probst C.M."/>
            <person name="de Menezes C.B."/>
            <person name="Thompson C.E."/>
            <person name="Bartholomeu D.C."/>
            <person name="Gradia D.F."/>
            <person name="Pavoni D.P."/>
            <person name="Grisard E.C."/>
            <person name="Fantinatti-Garboggini F."/>
            <person name="Marchini F.K."/>
            <person name="Rodrigues-Luiz G.F."/>
            <person name="Wagner G."/>
            <person name="Goldman G.H."/>
            <person name="Fietto J.L."/>
            <person name="Elias M.C."/>
            <person name="Goldman M.H."/>
            <person name="Sagot M.F."/>
            <person name="Pereira M."/>
            <person name="Stoco P.H."/>
            <person name="de Mendonca-Neto R.P."/>
            <person name="Teixeira S.M."/>
            <person name="Maciel T.E."/>
            <person name="de Oliveira Mendes T.A."/>
            <person name="Urmenyi T.P."/>
            <person name="de Souza W."/>
            <person name="Schenkman S."/>
            <person name="de Vasconcelos A.T."/>
        </authorList>
    </citation>
    <scope>NUCLEOTIDE SEQUENCE [LARGE SCALE GENOMIC DNA]</scope>
</reference>
<feature type="coiled-coil region" evidence="4">
    <location>
        <begin position="744"/>
        <end position="867"/>
    </location>
</feature>
<feature type="region of interest" description="Disordered" evidence="5">
    <location>
        <begin position="701"/>
        <end position="728"/>
    </location>
</feature>
<keyword evidence="2" id="KW-0963">Cytoplasm</keyword>
<evidence type="ECO:0000256" key="5">
    <source>
        <dbReference type="SAM" id="MobiDB-lite"/>
    </source>
</evidence>
<feature type="non-terminal residue" evidence="6">
    <location>
        <position position="1550"/>
    </location>
</feature>
<dbReference type="GO" id="GO:0005737">
    <property type="term" value="C:cytoplasm"/>
    <property type="evidence" value="ECO:0007669"/>
    <property type="project" value="UniProtKB-SubCell"/>
</dbReference>
<dbReference type="Proteomes" id="UP000015354">
    <property type="component" value="Unassembled WGS sequence"/>
</dbReference>
<feature type="compositionally biased region" description="Basic and acidic residues" evidence="5">
    <location>
        <begin position="322"/>
        <end position="336"/>
    </location>
</feature>
<evidence type="ECO:0000256" key="4">
    <source>
        <dbReference type="SAM" id="Coils"/>
    </source>
</evidence>
<feature type="coiled-coil region" evidence="4">
    <location>
        <begin position="488"/>
        <end position="515"/>
    </location>
</feature>
<feature type="region of interest" description="Disordered" evidence="5">
    <location>
        <begin position="322"/>
        <end position="373"/>
    </location>
</feature>
<comment type="caution">
    <text evidence="6">The sequence shown here is derived from an EMBL/GenBank/DDBJ whole genome shotgun (WGS) entry which is preliminary data.</text>
</comment>
<evidence type="ECO:0000256" key="3">
    <source>
        <dbReference type="ARBA" id="ARBA00023054"/>
    </source>
</evidence>
<feature type="coiled-coil region" evidence="4">
    <location>
        <begin position="1410"/>
        <end position="1458"/>
    </location>
</feature>
<evidence type="ECO:0000256" key="1">
    <source>
        <dbReference type="ARBA" id="ARBA00004496"/>
    </source>
</evidence>
<feature type="coiled-coil region" evidence="4">
    <location>
        <begin position="1492"/>
        <end position="1526"/>
    </location>
</feature>
<keyword evidence="7" id="KW-1185">Reference proteome</keyword>
<protein>
    <submittedName>
        <fullName evidence="6">Mushroom body defect</fullName>
    </submittedName>
</protein>
<feature type="coiled-coil region" evidence="4">
    <location>
        <begin position="944"/>
        <end position="978"/>
    </location>
</feature>
<evidence type="ECO:0000313" key="7">
    <source>
        <dbReference type="Proteomes" id="UP000015354"/>
    </source>
</evidence>
<feature type="coiled-coil region" evidence="4">
    <location>
        <begin position="98"/>
        <end position="179"/>
    </location>
</feature>
<dbReference type="InterPro" id="IPR045329">
    <property type="entry name" value="LZTS"/>
</dbReference>
<dbReference type="PANTHER" id="PTHR19354">
    <property type="entry name" value="ZIPPER PUTATIVE TUMOR SUPPRESSOR 2 HOMOLOG-LIKE PROTEIN-RELATED"/>
    <property type="match status" value="1"/>
</dbReference>
<feature type="compositionally biased region" description="Low complexity" evidence="5">
    <location>
        <begin position="1064"/>
        <end position="1076"/>
    </location>
</feature>
<comment type="subcellular location">
    <subcellularLocation>
        <location evidence="1">Cytoplasm</location>
    </subcellularLocation>
</comment>
<organism evidence="6 7">
    <name type="scientific">Strigomonas culicis</name>
    <dbReference type="NCBI Taxonomy" id="28005"/>
    <lineage>
        <taxon>Eukaryota</taxon>
        <taxon>Discoba</taxon>
        <taxon>Euglenozoa</taxon>
        <taxon>Kinetoplastea</taxon>
        <taxon>Metakinetoplastina</taxon>
        <taxon>Trypanosomatida</taxon>
        <taxon>Trypanosomatidae</taxon>
        <taxon>Strigomonadinae</taxon>
        <taxon>Strigomonas</taxon>
    </lineage>
</organism>
<feature type="region of interest" description="Disordered" evidence="5">
    <location>
        <begin position="1049"/>
        <end position="1096"/>
    </location>
</feature>
<dbReference type="PANTHER" id="PTHR19354:SF2">
    <property type="entry name" value="LEUCINE-RICH REPEAT-CONTAINING PROTEIN DDB_G0290503"/>
    <property type="match status" value="1"/>
</dbReference>
<accession>S9UCW7</accession>
<name>S9UCW7_9TRYP</name>
<evidence type="ECO:0000256" key="2">
    <source>
        <dbReference type="ARBA" id="ARBA00022490"/>
    </source>
</evidence>
<dbReference type="OrthoDB" id="272117at2759"/>